<organism evidence="1 2">
    <name type="scientific">Alteribacillus persepolensis</name>
    <dbReference type="NCBI Taxonomy" id="568899"/>
    <lineage>
        <taxon>Bacteria</taxon>
        <taxon>Bacillati</taxon>
        <taxon>Bacillota</taxon>
        <taxon>Bacilli</taxon>
        <taxon>Bacillales</taxon>
        <taxon>Bacillaceae</taxon>
        <taxon>Alteribacillus</taxon>
    </lineage>
</organism>
<accession>A0A1G8K1D4</accession>
<dbReference type="AlphaFoldDB" id="A0A1G8K1D4"/>
<gene>
    <name evidence="1" type="ORF">SAMN05192534_13912</name>
</gene>
<proteinExistence type="predicted"/>
<evidence type="ECO:0000313" key="1">
    <source>
        <dbReference type="EMBL" id="SDI36620.1"/>
    </source>
</evidence>
<dbReference type="EMBL" id="FNDK01000039">
    <property type="protein sequence ID" value="SDI36620.1"/>
    <property type="molecule type" value="Genomic_DNA"/>
</dbReference>
<protein>
    <submittedName>
        <fullName evidence="1">Uncharacterized protein</fullName>
    </submittedName>
</protein>
<dbReference type="OrthoDB" id="2382036at2"/>
<name>A0A1G8K1D4_9BACI</name>
<evidence type="ECO:0000313" key="2">
    <source>
        <dbReference type="Proteomes" id="UP000199163"/>
    </source>
</evidence>
<dbReference type="Proteomes" id="UP000199163">
    <property type="component" value="Unassembled WGS sequence"/>
</dbReference>
<sequence>MLSRLFREACPVCKKTLTAKSMPAGAVTKYCQDGHYQKEFHPSMETYVETTKHETFSSIQAK</sequence>
<dbReference type="RefSeq" id="WP_091276769.1">
    <property type="nucleotide sequence ID" value="NZ_FNDK01000039.1"/>
</dbReference>
<reference evidence="1 2" key="1">
    <citation type="submission" date="2016-10" db="EMBL/GenBank/DDBJ databases">
        <authorList>
            <person name="de Groot N.N."/>
        </authorList>
    </citation>
    <scope>NUCLEOTIDE SEQUENCE [LARGE SCALE GENOMIC DNA]</scope>
    <source>
        <strain evidence="1 2">DSM 21632</strain>
    </source>
</reference>
<keyword evidence="2" id="KW-1185">Reference proteome</keyword>